<sequence>MIKKYCSNKTLQQKYRSIILRTAGGTSENGKVPVVFASKDEQIIQIEVDVKDFDGSILSYILVDG</sequence>
<dbReference type="EMBL" id="VULX01000006">
    <property type="protein sequence ID" value="MSR91024.1"/>
    <property type="molecule type" value="Genomic_DNA"/>
</dbReference>
<dbReference type="Proteomes" id="UP000460287">
    <property type="component" value="Unassembled WGS sequence"/>
</dbReference>
<comment type="caution">
    <text evidence="1">The sequence shown here is derived from an EMBL/GenBank/DDBJ whole genome shotgun (WGS) entry which is preliminary data.</text>
</comment>
<gene>
    <name evidence="1" type="ORF">FYJ33_06285</name>
</gene>
<organism evidence="1 2">
    <name type="scientific">Inconstantimicrobium porci</name>
    <dbReference type="NCBI Taxonomy" id="2652291"/>
    <lineage>
        <taxon>Bacteria</taxon>
        <taxon>Bacillati</taxon>
        <taxon>Bacillota</taxon>
        <taxon>Clostridia</taxon>
        <taxon>Eubacteriales</taxon>
        <taxon>Clostridiaceae</taxon>
        <taxon>Inconstantimicrobium</taxon>
    </lineage>
</organism>
<keyword evidence="2" id="KW-1185">Reference proteome</keyword>
<proteinExistence type="predicted"/>
<evidence type="ECO:0000313" key="1">
    <source>
        <dbReference type="EMBL" id="MSR91024.1"/>
    </source>
</evidence>
<dbReference type="RefSeq" id="WP_154530905.1">
    <property type="nucleotide sequence ID" value="NZ_VULX01000006.1"/>
</dbReference>
<dbReference type="AlphaFoldDB" id="A0A7X2MXS2"/>
<name>A0A7X2MXS2_9CLOT</name>
<reference evidence="1 2" key="1">
    <citation type="submission" date="2019-08" db="EMBL/GenBank/DDBJ databases">
        <title>In-depth cultivation of the pig gut microbiome towards novel bacterial diversity and tailored functional studies.</title>
        <authorList>
            <person name="Wylensek D."/>
            <person name="Hitch T.C.A."/>
            <person name="Clavel T."/>
        </authorList>
    </citation>
    <scope>NUCLEOTIDE SEQUENCE [LARGE SCALE GENOMIC DNA]</scope>
    <source>
        <strain evidence="1 2">WCA-383-APC-5B</strain>
    </source>
</reference>
<protein>
    <submittedName>
        <fullName evidence="1">Uncharacterized protein</fullName>
    </submittedName>
</protein>
<evidence type="ECO:0000313" key="2">
    <source>
        <dbReference type="Proteomes" id="UP000460287"/>
    </source>
</evidence>
<accession>A0A7X2MXS2</accession>